<reference evidence="1" key="1">
    <citation type="submission" date="2018-05" db="EMBL/GenBank/DDBJ databases">
        <authorList>
            <person name="Moura L."/>
            <person name="Setubal J.C."/>
        </authorList>
    </citation>
    <scope>NUCLEOTIDE SEQUENCE</scope>
    <source>
        <strain evidence="1">ZC4RG45</strain>
    </source>
</reference>
<gene>
    <name evidence="1" type="ORF">DIU77_013120</name>
    <name evidence="2" type="ORF">DIU77_08210</name>
</gene>
<proteinExistence type="predicted"/>
<evidence type="ECO:0000313" key="2">
    <source>
        <dbReference type="EMBL" id="PZM98210.1"/>
    </source>
</evidence>
<dbReference type="GO" id="GO:0016787">
    <property type="term" value="F:hydrolase activity"/>
    <property type="evidence" value="ECO:0007669"/>
    <property type="project" value="UniProtKB-KW"/>
</dbReference>
<keyword evidence="2" id="KW-0378">Hydrolase</keyword>
<dbReference type="EMBL" id="QGUI01000263">
    <property type="protein sequence ID" value="PZM98210.1"/>
    <property type="molecule type" value="Genomic_DNA"/>
</dbReference>
<accession>A0A2W4JGP2</accession>
<evidence type="ECO:0000313" key="1">
    <source>
        <dbReference type="EMBL" id="MFO7193176.1"/>
    </source>
</evidence>
<dbReference type="InterPro" id="IPR029058">
    <property type="entry name" value="AB_hydrolase_fold"/>
</dbReference>
<reference evidence="1 3" key="3">
    <citation type="journal article" date="2021" name="BMC Genomics">
        <title>Genome-resolved metagenome and metatranscriptome analyses of thermophilic composting reveal key bacterial players and their metabolic interactions.</title>
        <authorList>
            <person name="Braga L.P.P."/>
            <person name="Pereira R.V."/>
            <person name="Martins L.F."/>
            <person name="Moura L.M.S."/>
            <person name="Sanchez F.B."/>
            <person name="Patane J.S.L."/>
            <person name="da Silva A.M."/>
            <person name="Setubal J.C."/>
        </authorList>
    </citation>
    <scope>NUCLEOTIDE SEQUENCE [LARGE SCALE GENOMIC DNA]</scope>
    <source>
        <strain evidence="1">ZC4RG45</strain>
    </source>
</reference>
<evidence type="ECO:0000313" key="3">
    <source>
        <dbReference type="Proteomes" id="UP000249324"/>
    </source>
</evidence>
<comment type="caution">
    <text evidence="2">The sequence shown here is derived from an EMBL/GenBank/DDBJ whole genome shotgun (WGS) entry which is preliminary data.</text>
</comment>
<dbReference type="Proteomes" id="UP000249324">
    <property type="component" value="Unassembled WGS sequence"/>
</dbReference>
<dbReference type="STRING" id="1111738.GCA_000427905_00852"/>
<dbReference type="AlphaFoldDB" id="A0A2W4JGP2"/>
<sequence length="242" mass="25082">MSQPPARLAVLLPGSGSDEVFLREAFGPAMAAAGVELRPHRPGAPVVTDYLRALDAAAEETNGRLLVGGVSLGAHVAVQWAASRPGGCTGILACLPAYIGRDDSAPAALAARTSADLIRAYGLSRALELATRDVPYWLAAELKRAWRRQSDVLLDGLGAAARHPGPKRDELARVAVPAGLVGCVGDAVHPVDVARQWQELMPKAALVEISFDRFGGDRAILGHAAVRALAKAAADGDGPAQA</sequence>
<reference evidence="1" key="4">
    <citation type="submission" date="2023-08" db="EMBL/GenBank/DDBJ databases">
        <authorList>
            <person name="Guima S.E.S."/>
            <person name="Martins L.F."/>
            <person name="Silva A.M."/>
            <person name="Setubal J.C."/>
        </authorList>
    </citation>
    <scope>NUCLEOTIDE SEQUENCE</scope>
    <source>
        <strain evidence="1">ZC4RG45</strain>
    </source>
</reference>
<dbReference type="Gene3D" id="3.40.50.1820">
    <property type="entry name" value="alpha/beta hydrolase"/>
    <property type="match status" value="1"/>
</dbReference>
<dbReference type="SUPFAM" id="SSF53474">
    <property type="entry name" value="alpha/beta-Hydrolases"/>
    <property type="match status" value="1"/>
</dbReference>
<reference evidence="2" key="2">
    <citation type="submission" date="2018-05" db="EMBL/GenBank/DDBJ databases">
        <authorList>
            <person name="Lanie J.A."/>
            <person name="Ng W.-L."/>
            <person name="Kazmierczak K.M."/>
            <person name="Andrzejewski T.M."/>
            <person name="Davidsen T.M."/>
            <person name="Wayne K.J."/>
            <person name="Tettelin H."/>
            <person name="Glass J.I."/>
            <person name="Rusch D."/>
            <person name="Podicherti R."/>
            <person name="Tsui H.-C.T."/>
            <person name="Winkler M.E."/>
        </authorList>
    </citation>
    <scope>NUCLEOTIDE SEQUENCE</scope>
    <source>
        <strain evidence="2">ZC4RG45</strain>
    </source>
</reference>
<organism evidence="2">
    <name type="scientific">Thermocrispum agreste</name>
    <dbReference type="NCBI Taxonomy" id="37925"/>
    <lineage>
        <taxon>Bacteria</taxon>
        <taxon>Bacillati</taxon>
        <taxon>Actinomycetota</taxon>
        <taxon>Actinomycetes</taxon>
        <taxon>Pseudonocardiales</taxon>
        <taxon>Pseudonocardiaceae</taxon>
        <taxon>Thermocrispum</taxon>
    </lineage>
</organism>
<protein>
    <submittedName>
        <fullName evidence="2">Alpha/beta hydrolase</fullName>
    </submittedName>
</protein>
<dbReference type="EMBL" id="QGUI02000174">
    <property type="protein sequence ID" value="MFO7193176.1"/>
    <property type="molecule type" value="Genomic_DNA"/>
</dbReference>
<name>A0A2W4JGP2_9PSEU</name>